<accession>A0A9X3MX34</accession>
<name>A0A9X3MX34_9ACTN</name>
<organism evidence="1 2">
    <name type="scientific">Solirubrobacter ginsenosidimutans</name>
    <dbReference type="NCBI Taxonomy" id="490573"/>
    <lineage>
        <taxon>Bacteria</taxon>
        <taxon>Bacillati</taxon>
        <taxon>Actinomycetota</taxon>
        <taxon>Thermoleophilia</taxon>
        <taxon>Solirubrobacterales</taxon>
        <taxon>Solirubrobacteraceae</taxon>
        <taxon>Solirubrobacter</taxon>
    </lineage>
</organism>
<reference evidence="1" key="1">
    <citation type="submission" date="2022-10" db="EMBL/GenBank/DDBJ databases">
        <title>The WGS of Solirubrobacter ginsenosidimutans DSM 21036.</title>
        <authorList>
            <person name="Jiang Z."/>
        </authorList>
    </citation>
    <scope>NUCLEOTIDE SEQUENCE</scope>
    <source>
        <strain evidence="1">DSM 21036</strain>
    </source>
</reference>
<evidence type="ECO:0000313" key="1">
    <source>
        <dbReference type="EMBL" id="MDA0164335.1"/>
    </source>
</evidence>
<dbReference type="AlphaFoldDB" id="A0A9X3MX34"/>
<evidence type="ECO:0000313" key="2">
    <source>
        <dbReference type="Proteomes" id="UP001149140"/>
    </source>
</evidence>
<proteinExistence type="predicted"/>
<dbReference type="RefSeq" id="WP_270043588.1">
    <property type="nucleotide sequence ID" value="NZ_JAPDOD010000033.1"/>
</dbReference>
<sequence>MPFDTASDSGLVLERWQQTALTLTHRHLELYSATVDRLADAHVEAVRATKLLALLPLAESHAAIWRECADTYVTTVRGLIER</sequence>
<keyword evidence="2" id="KW-1185">Reference proteome</keyword>
<dbReference type="Proteomes" id="UP001149140">
    <property type="component" value="Unassembled WGS sequence"/>
</dbReference>
<comment type="caution">
    <text evidence="1">The sequence shown here is derived from an EMBL/GenBank/DDBJ whole genome shotgun (WGS) entry which is preliminary data.</text>
</comment>
<protein>
    <submittedName>
        <fullName evidence="1">Uncharacterized protein</fullName>
    </submittedName>
</protein>
<gene>
    <name evidence="1" type="ORF">OM076_28955</name>
</gene>
<dbReference type="EMBL" id="JAPDOD010000033">
    <property type="protein sequence ID" value="MDA0164335.1"/>
    <property type="molecule type" value="Genomic_DNA"/>
</dbReference>